<dbReference type="InterPro" id="IPR006139">
    <property type="entry name" value="D-isomer_2_OHA_DH_cat_dom"/>
</dbReference>
<dbReference type="KEGG" id="amim:MIM_c36050"/>
<protein>
    <submittedName>
        <fullName evidence="5">Putative NAD-binding D-isomer specific 2-hydroxyacid dehydrogenase</fullName>
    </submittedName>
</protein>
<reference evidence="5 6" key="1">
    <citation type="journal article" date="2014" name="Microbiology">
        <title>Unravelling the complete genome sequence of Advenella mimigardefordensis strain DPN7T and novel insights in the catabolism of the xenobiotic polythioester precursor 3,3'-dithiodipropionate.</title>
        <authorList>
            <person name="Wubbeler J.H."/>
            <person name="Hiessl S."/>
            <person name="Schuldes J."/>
            <person name="Thurmer A."/>
            <person name="Daniel R."/>
            <person name="Steinbuchel A."/>
        </authorList>
    </citation>
    <scope>NUCLEOTIDE SEQUENCE [LARGE SCALE GENOMIC DNA]</scope>
    <source>
        <strain evidence="6">DSM 17166 / LMG 22922 / DPN7</strain>
    </source>
</reference>
<evidence type="ECO:0000256" key="2">
    <source>
        <dbReference type="RuleBase" id="RU003719"/>
    </source>
</evidence>
<dbReference type="SUPFAM" id="SSF51735">
    <property type="entry name" value="NAD(P)-binding Rossmann-fold domains"/>
    <property type="match status" value="1"/>
</dbReference>
<keyword evidence="1 2" id="KW-0560">Oxidoreductase</keyword>
<dbReference type="PATRIC" id="fig|1247726.3.peg.3987"/>
<dbReference type="Proteomes" id="UP000019095">
    <property type="component" value="Chromosome"/>
</dbReference>
<dbReference type="CDD" id="cd12173">
    <property type="entry name" value="PGDH_4"/>
    <property type="match status" value="1"/>
</dbReference>
<proteinExistence type="inferred from homology"/>
<dbReference type="PANTHER" id="PTHR10996:SF283">
    <property type="entry name" value="GLYOXYLATE_HYDROXYPYRUVATE REDUCTASE B"/>
    <property type="match status" value="1"/>
</dbReference>
<dbReference type="STRING" id="1247726.MIM_c36050"/>
<sequence length="338" mass="36084">MNQPKPGVPVSAIVLLTNPIDPDETARLREHAQVRVASSMDPQALAEEIRDADVLIVRSPVSAEVLEHAHQLRGIVRHGAGVDIVPVVQATVMGIPVSNTPGANAIAVAEYAVGQMLLLSRRLHMVNALLRSEGWSASRAISDHAAELHGKTVGIIGVGAIGEALARMCHYGFGMSVIGYRRDPSKLPDYVGAASIDDVFQMADFVVLACPLTAETRGLANRRTLGLMKQGTSIINVSRGAVINQSDLVDALAQQKISAALDVFESQPLPDDSPLRTMSNVILSSHVAGITNESMRRISQLCVSQTLDLLAGKLPTPLVNPEVTQRALERMAKLNAPF</sequence>
<evidence type="ECO:0000256" key="1">
    <source>
        <dbReference type="ARBA" id="ARBA00023002"/>
    </source>
</evidence>
<dbReference type="InterPro" id="IPR036291">
    <property type="entry name" value="NAD(P)-bd_dom_sf"/>
</dbReference>
<comment type="similarity">
    <text evidence="2">Belongs to the D-isomer specific 2-hydroxyacid dehydrogenase family.</text>
</comment>
<dbReference type="HOGENOM" id="CLU_019796_1_0_4"/>
<accession>W0PF76</accession>
<dbReference type="Pfam" id="PF00389">
    <property type="entry name" value="2-Hacid_dh"/>
    <property type="match status" value="1"/>
</dbReference>
<dbReference type="Pfam" id="PF02826">
    <property type="entry name" value="2-Hacid_dh_C"/>
    <property type="match status" value="1"/>
</dbReference>
<dbReference type="InterPro" id="IPR050223">
    <property type="entry name" value="D-isomer_2-hydroxyacid_DH"/>
</dbReference>
<dbReference type="PANTHER" id="PTHR10996">
    <property type="entry name" value="2-HYDROXYACID DEHYDROGENASE-RELATED"/>
    <property type="match status" value="1"/>
</dbReference>
<dbReference type="GO" id="GO:0005829">
    <property type="term" value="C:cytosol"/>
    <property type="evidence" value="ECO:0007669"/>
    <property type="project" value="TreeGrafter"/>
</dbReference>
<evidence type="ECO:0000259" key="3">
    <source>
        <dbReference type="Pfam" id="PF00389"/>
    </source>
</evidence>
<evidence type="ECO:0000313" key="5">
    <source>
        <dbReference type="EMBL" id="AHG65664.1"/>
    </source>
</evidence>
<dbReference type="SUPFAM" id="SSF52283">
    <property type="entry name" value="Formate/glycerate dehydrogenase catalytic domain-like"/>
    <property type="match status" value="1"/>
</dbReference>
<evidence type="ECO:0000259" key="4">
    <source>
        <dbReference type="Pfam" id="PF02826"/>
    </source>
</evidence>
<dbReference type="GO" id="GO:0016618">
    <property type="term" value="F:hydroxypyruvate reductase [NAD(P)H] activity"/>
    <property type="evidence" value="ECO:0007669"/>
    <property type="project" value="TreeGrafter"/>
</dbReference>
<dbReference type="AlphaFoldDB" id="W0PF76"/>
<keyword evidence="6" id="KW-1185">Reference proteome</keyword>
<name>W0PF76_ADVMD</name>
<dbReference type="GO" id="GO:0030267">
    <property type="term" value="F:glyoxylate reductase (NADPH) activity"/>
    <property type="evidence" value="ECO:0007669"/>
    <property type="project" value="TreeGrafter"/>
</dbReference>
<dbReference type="EMBL" id="CP003915">
    <property type="protein sequence ID" value="AHG65664.1"/>
    <property type="molecule type" value="Genomic_DNA"/>
</dbReference>
<dbReference type="InterPro" id="IPR006140">
    <property type="entry name" value="D-isomer_DH_NAD-bd"/>
</dbReference>
<feature type="domain" description="D-isomer specific 2-hydroxyacid dehydrogenase catalytic" evidence="3">
    <location>
        <begin position="14"/>
        <end position="320"/>
    </location>
</feature>
<gene>
    <name evidence="5" type="ORF">MIM_c36050</name>
</gene>
<feature type="domain" description="D-isomer specific 2-hydroxyacid dehydrogenase NAD-binding" evidence="4">
    <location>
        <begin position="114"/>
        <end position="288"/>
    </location>
</feature>
<evidence type="ECO:0000313" key="6">
    <source>
        <dbReference type="Proteomes" id="UP000019095"/>
    </source>
</evidence>
<organism evidence="5 6">
    <name type="scientific">Advenella mimigardefordensis (strain DSM 17166 / LMG 22922 / DPN7)</name>
    <dbReference type="NCBI Taxonomy" id="1247726"/>
    <lineage>
        <taxon>Bacteria</taxon>
        <taxon>Pseudomonadati</taxon>
        <taxon>Pseudomonadota</taxon>
        <taxon>Betaproteobacteria</taxon>
        <taxon>Burkholderiales</taxon>
        <taxon>Alcaligenaceae</taxon>
    </lineage>
</organism>
<dbReference type="eggNOG" id="COG0111">
    <property type="taxonomic scope" value="Bacteria"/>
</dbReference>
<dbReference type="Gene3D" id="3.40.50.720">
    <property type="entry name" value="NAD(P)-binding Rossmann-like Domain"/>
    <property type="match status" value="2"/>
</dbReference>
<dbReference type="GO" id="GO:0051287">
    <property type="term" value="F:NAD binding"/>
    <property type="evidence" value="ECO:0007669"/>
    <property type="project" value="InterPro"/>
</dbReference>